<evidence type="ECO:0008006" key="3">
    <source>
        <dbReference type="Google" id="ProtNLM"/>
    </source>
</evidence>
<evidence type="ECO:0000313" key="2">
    <source>
        <dbReference type="Proteomes" id="UP000183656"/>
    </source>
</evidence>
<keyword evidence="2" id="KW-1185">Reference proteome</keyword>
<dbReference type="EMBL" id="FPBX01000017">
    <property type="protein sequence ID" value="SFU74064.1"/>
    <property type="molecule type" value="Genomic_DNA"/>
</dbReference>
<dbReference type="STRING" id="343013.SAMN04489707_101763"/>
<proteinExistence type="predicted"/>
<dbReference type="RefSeq" id="WP_054256136.1">
    <property type="nucleotide sequence ID" value="NZ_CYIG01000013.1"/>
</dbReference>
<gene>
    <name evidence="1" type="ORF">SAMN04489707_101763</name>
</gene>
<protein>
    <recommendedName>
        <fullName evidence="3">Glycerate kinase</fullName>
    </recommendedName>
</protein>
<name>A0A1I7IMF7_9BURK</name>
<evidence type="ECO:0000313" key="1">
    <source>
        <dbReference type="EMBL" id="SFU74064.1"/>
    </source>
</evidence>
<dbReference type="OrthoDB" id="8907926at2"/>
<reference evidence="1 2" key="1">
    <citation type="submission" date="2016-10" db="EMBL/GenBank/DDBJ databases">
        <authorList>
            <person name="de Groot N.N."/>
        </authorList>
    </citation>
    <scope>NUCLEOTIDE SEQUENCE [LARGE SCALE GENOMIC DNA]</scope>
    <source>
        <strain evidence="1 2">R-24608</strain>
    </source>
</reference>
<dbReference type="Proteomes" id="UP000183656">
    <property type="component" value="Unassembled WGS sequence"/>
</dbReference>
<dbReference type="AlphaFoldDB" id="A0A1I7IMF7"/>
<accession>A0A1I7IMF7</accession>
<sequence length="128" mass="14572">MRLRKFIVPLGIAVLFVLAWQSMRWPGVLAVGGGVVMWLLLHITQVMRVMQRAAQQPVGTVASAVMLHAQLRTGQRLLHVLALARALGEQRTAPDAQPERYRWTDAGQSWVECEFQDGRLLRWQLHRP</sequence>
<organism evidence="1 2">
    <name type="scientific">Paenacidovorax caeni</name>
    <dbReference type="NCBI Taxonomy" id="343013"/>
    <lineage>
        <taxon>Bacteria</taxon>
        <taxon>Pseudomonadati</taxon>
        <taxon>Pseudomonadota</taxon>
        <taxon>Betaproteobacteria</taxon>
        <taxon>Burkholderiales</taxon>
        <taxon>Comamonadaceae</taxon>
        <taxon>Paenacidovorax</taxon>
    </lineage>
</organism>